<protein>
    <recommendedName>
        <fullName evidence="3">Type VI secretion system (T6SS) VasB/ImpH family protein</fullName>
    </recommendedName>
</protein>
<keyword evidence="2" id="KW-1185">Reference proteome</keyword>
<evidence type="ECO:0000313" key="1">
    <source>
        <dbReference type="EMBL" id="PSK93344.1"/>
    </source>
</evidence>
<dbReference type="RefSeq" id="WP_106522354.1">
    <property type="nucleotide sequence ID" value="NZ_PYGD01000002.1"/>
</dbReference>
<dbReference type="Proteomes" id="UP000240572">
    <property type="component" value="Unassembled WGS sequence"/>
</dbReference>
<name>A0A2P8D7Z1_9BACT</name>
<gene>
    <name evidence="1" type="ORF">B0I18_102314</name>
</gene>
<reference evidence="1 2" key="1">
    <citation type="submission" date="2018-03" db="EMBL/GenBank/DDBJ databases">
        <title>Genomic Encyclopedia of Type Strains, Phase III (KMG-III): the genomes of soil and plant-associated and newly described type strains.</title>
        <authorList>
            <person name="Whitman W."/>
        </authorList>
    </citation>
    <scope>NUCLEOTIDE SEQUENCE [LARGE SCALE GENOMIC DNA]</scope>
    <source>
        <strain evidence="1 2">CGMCC 1.12700</strain>
    </source>
</reference>
<organism evidence="1 2">
    <name type="scientific">Taibaiella chishuiensis</name>
    <dbReference type="NCBI Taxonomy" id="1434707"/>
    <lineage>
        <taxon>Bacteria</taxon>
        <taxon>Pseudomonadati</taxon>
        <taxon>Bacteroidota</taxon>
        <taxon>Chitinophagia</taxon>
        <taxon>Chitinophagales</taxon>
        <taxon>Chitinophagaceae</taxon>
        <taxon>Taibaiella</taxon>
    </lineage>
</organism>
<evidence type="ECO:0008006" key="3">
    <source>
        <dbReference type="Google" id="ProtNLM"/>
    </source>
</evidence>
<sequence>MEILEKMAADFKAEVVATQMLTEDQDIGKILIDRLGSTPRTHTKDVVKSYEDIGQFNLDKYTVIESFRQSIYEALPENVFHPPTLGGLGKTQEEIVEEIKMQRRKEWEARNFFKPFEQEAPYLEIQALMLELMYEKKGSYDNLFRLFEQGWPVIAQLPYSMALSFIYILPILHQVRGNRNWTEKCLSFLTGFPVTIRENYVSGHIDEALEGFTLGSSGLGINSSLGGNQYDGMYGWDVHVGPVPEPYTLEILPRSGFTGLLDLLAEHFVPADLFVRYFIKTEPVPGTALMPESATAGRLGYTFYL</sequence>
<accession>A0A2P8D7Z1</accession>
<evidence type="ECO:0000313" key="2">
    <source>
        <dbReference type="Proteomes" id="UP000240572"/>
    </source>
</evidence>
<proteinExistence type="predicted"/>
<comment type="caution">
    <text evidence="1">The sequence shown here is derived from an EMBL/GenBank/DDBJ whole genome shotgun (WGS) entry which is preliminary data.</text>
</comment>
<dbReference type="EMBL" id="PYGD01000002">
    <property type="protein sequence ID" value="PSK93344.1"/>
    <property type="molecule type" value="Genomic_DNA"/>
</dbReference>
<dbReference type="AlphaFoldDB" id="A0A2P8D7Z1"/>
<dbReference type="OrthoDB" id="1411058at2"/>